<organism evidence="2 3">
    <name type="scientific">Methanohalarchaeum thermophilum</name>
    <dbReference type="NCBI Taxonomy" id="1903181"/>
    <lineage>
        <taxon>Archaea</taxon>
        <taxon>Methanobacteriati</taxon>
        <taxon>Methanobacteriota</taxon>
        <taxon>Methanonatronarchaeia</taxon>
        <taxon>Methanonatronarchaeales</taxon>
        <taxon>Methanonatronarchaeaceae</taxon>
        <taxon>Candidatus Methanohalarchaeum</taxon>
    </lineage>
</organism>
<protein>
    <submittedName>
        <fullName evidence="2">Pyridoxine 5'-phosphate oxidase family protein containing flavin binding domain</fullName>
    </submittedName>
</protein>
<proteinExistence type="predicted"/>
<dbReference type="Proteomes" id="UP000185744">
    <property type="component" value="Unassembled WGS sequence"/>
</dbReference>
<dbReference type="PANTHER" id="PTHR40660:SF1">
    <property type="entry name" value="5'-PHOSPHATE OXIDASE PUTATIVE DOMAIN-CONTAINING PROTEIN-RELATED"/>
    <property type="match status" value="1"/>
</dbReference>
<dbReference type="EMBL" id="MSDW01000001">
    <property type="protein sequence ID" value="OKY78428.1"/>
    <property type="molecule type" value="Genomic_DNA"/>
</dbReference>
<comment type="caution">
    <text evidence="2">The sequence shown here is derived from an EMBL/GenBank/DDBJ whole genome shotgun (WGS) entry which is preliminary data.</text>
</comment>
<sequence>MVEIPKKVQKLLEDPKTNIVLGTVDDDNTPNAVPMNHVWIEDKETISVGDVFFSKTERNLKSVDKAVISFWKGSEGYQIKAKFKEFRNSGDLFEEKKEIVEKKDLKLRKIGLLTAEEIYITSPGPEAGDRLI</sequence>
<dbReference type="InterPro" id="IPR011576">
    <property type="entry name" value="Pyridox_Oxase_N"/>
</dbReference>
<feature type="domain" description="Pyridoxamine 5'-phosphate oxidase N-terminal" evidence="1">
    <location>
        <begin position="5"/>
        <end position="119"/>
    </location>
</feature>
<dbReference type="AlphaFoldDB" id="A0A1Q6DVR0"/>
<evidence type="ECO:0000313" key="2">
    <source>
        <dbReference type="EMBL" id="OKY78428.1"/>
    </source>
</evidence>
<dbReference type="STRING" id="1903181.BTN85_0919"/>
<evidence type="ECO:0000313" key="3">
    <source>
        <dbReference type="Proteomes" id="UP000185744"/>
    </source>
</evidence>
<dbReference type="SUPFAM" id="SSF50475">
    <property type="entry name" value="FMN-binding split barrel"/>
    <property type="match status" value="1"/>
</dbReference>
<gene>
    <name evidence="2" type="ORF">BTN85_0919</name>
</gene>
<dbReference type="PANTHER" id="PTHR40660">
    <property type="entry name" value="5'-PHOSPHATE OXIDASE PUTATIVE DOMAIN-CONTAINING PROTEIN-RELATED"/>
    <property type="match status" value="1"/>
</dbReference>
<keyword evidence="3" id="KW-1185">Reference proteome</keyword>
<dbReference type="Gene3D" id="2.30.110.10">
    <property type="entry name" value="Electron Transport, Fmn-binding Protein, Chain A"/>
    <property type="match status" value="1"/>
</dbReference>
<dbReference type="InParanoid" id="A0A1Q6DVR0"/>
<dbReference type="InterPro" id="IPR012349">
    <property type="entry name" value="Split_barrel_FMN-bd"/>
</dbReference>
<evidence type="ECO:0000259" key="1">
    <source>
        <dbReference type="Pfam" id="PF01243"/>
    </source>
</evidence>
<dbReference type="Pfam" id="PF01243">
    <property type="entry name" value="PNPOx_N"/>
    <property type="match status" value="1"/>
</dbReference>
<name>A0A1Q6DVR0_METT1</name>
<accession>A0A1Q6DVR0</accession>
<reference evidence="2" key="1">
    <citation type="submission" date="2016-12" db="EMBL/GenBank/DDBJ databases">
        <title>Discovery of methanogenic haloarchaea.</title>
        <authorList>
            <person name="Sorokin D.Y."/>
            <person name="Makarova K.S."/>
            <person name="Abbas B."/>
            <person name="Ferrer M."/>
            <person name="Golyshin P.N."/>
        </authorList>
    </citation>
    <scope>NUCLEOTIDE SEQUENCE [LARGE SCALE GENOMIC DNA]</scope>
    <source>
        <strain evidence="2">HMET1</strain>
    </source>
</reference>